<dbReference type="Proteomes" id="UP001224775">
    <property type="component" value="Unassembled WGS sequence"/>
</dbReference>
<proteinExistence type="predicted"/>
<protein>
    <recommendedName>
        <fullName evidence="4">Dickkopf N-terminal cysteine-rich domain-containing protein</fullName>
    </recommendedName>
</protein>
<reference evidence="2" key="1">
    <citation type="submission" date="2023-06" db="EMBL/GenBank/DDBJ databases">
        <title>Survivors Of The Sea: Transcriptome response of Skeletonema marinoi to long-term dormancy.</title>
        <authorList>
            <person name="Pinder M.I.M."/>
            <person name="Kourtchenko O."/>
            <person name="Robertson E.K."/>
            <person name="Larsson T."/>
            <person name="Maumus F."/>
            <person name="Osuna-Cruz C.M."/>
            <person name="Vancaester E."/>
            <person name="Stenow R."/>
            <person name="Vandepoele K."/>
            <person name="Ploug H."/>
            <person name="Bruchert V."/>
            <person name="Godhe A."/>
            <person name="Topel M."/>
        </authorList>
    </citation>
    <scope>NUCLEOTIDE SEQUENCE</scope>
    <source>
        <strain evidence="2">R05AC</strain>
    </source>
</reference>
<gene>
    <name evidence="2" type="ORF">QTG54_004753</name>
</gene>
<evidence type="ECO:0000313" key="3">
    <source>
        <dbReference type="Proteomes" id="UP001224775"/>
    </source>
</evidence>
<dbReference type="AlphaFoldDB" id="A0AAD8YEY9"/>
<sequence length="258" mass="28700">MQLTLLILLLIGVASATQNLSGSEAAQDPVRIEDATEKEAPSLRALRPRRQCYENIDCGKKYRCNKSNSCVLKRKYKYGGGHRTGTYYYYDGNRGIMRDIGKYCTRNSQCRGDLLRCNTSRDRCELKRDFEHGRNRLYKYCKHNSQCHDSDLKCDTSIRMCVPKSGYSKSSNNNGCSNNSVKCPLTNLSITWLFQIGVTSTAAIVVAIRDATAKANVSLNAAAAAADLATVENVAKKDTNAEEEAAFASKLELRARRP</sequence>
<organism evidence="2 3">
    <name type="scientific">Skeletonema marinoi</name>
    <dbReference type="NCBI Taxonomy" id="267567"/>
    <lineage>
        <taxon>Eukaryota</taxon>
        <taxon>Sar</taxon>
        <taxon>Stramenopiles</taxon>
        <taxon>Ochrophyta</taxon>
        <taxon>Bacillariophyta</taxon>
        <taxon>Coscinodiscophyceae</taxon>
        <taxon>Thalassiosirophycidae</taxon>
        <taxon>Thalassiosirales</taxon>
        <taxon>Skeletonemataceae</taxon>
        <taxon>Skeletonema</taxon>
        <taxon>Skeletonema marinoi-dohrnii complex</taxon>
    </lineage>
</organism>
<name>A0AAD8YEY9_9STRA</name>
<feature type="chain" id="PRO_5042079928" description="Dickkopf N-terminal cysteine-rich domain-containing protein" evidence="1">
    <location>
        <begin position="17"/>
        <end position="258"/>
    </location>
</feature>
<accession>A0AAD8YEY9</accession>
<comment type="caution">
    <text evidence="2">The sequence shown here is derived from an EMBL/GenBank/DDBJ whole genome shotgun (WGS) entry which is preliminary data.</text>
</comment>
<keyword evidence="3" id="KW-1185">Reference proteome</keyword>
<evidence type="ECO:0008006" key="4">
    <source>
        <dbReference type="Google" id="ProtNLM"/>
    </source>
</evidence>
<evidence type="ECO:0000256" key="1">
    <source>
        <dbReference type="SAM" id="SignalP"/>
    </source>
</evidence>
<evidence type="ECO:0000313" key="2">
    <source>
        <dbReference type="EMBL" id="KAK1744220.1"/>
    </source>
</evidence>
<dbReference type="EMBL" id="JATAAI010000007">
    <property type="protein sequence ID" value="KAK1744220.1"/>
    <property type="molecule type" value="Genomic_DNA"/>
</dbReference>
<feature type="signal peptide" evidence="1">
    <location>
        <begin position="1"/>
        <end position="16"/>
    </location>
</feature>
<keyword evidence="1" id="KW-0732">Signal</keyword>